<dbReference type="KEGG" id="tva:4765193"/>
<dbReference type="Gene3D" id="1.20.1560.10">
    <property type="entry name" value="ABC transporter type 1, transmembrane domain"/>
    <property type="match status" value="1"/>
</dbReference>
<dbReference type="GO" id="GO:0042626">
    <property type="term" value="F:ATPase-coupled transmembrane transporter activity"/>
    <property type="evidence" value="ECO:0000318"/>
    <property type="project" value="GO_Central"/>
</dbReference>
<protein>
    <submittedName>
        <fullName evidence="10">ABC transporter family protein</fullName>
    </submittedName>
</protein>
<evidence type="ECO:0000259" key="9">
    <source>
        <dbReference type="PROSITE" id="PS50929"/>
    </source>
</evidence>
<evidence type="ECO:0000256" key="3">
    <source>
        <dbReference type="ARBA" id="ARBA00022741"/>
    </source>
</evidence>
<dbReference type="PROSITE" id="PS00211">
    <property type="entry name" value="ABC_TRANSPORTER_1"/>
    <property type="match status" value="1"/>
</dbReference>
<keyword evidence="5 7" id="KW-1133">Transmembrane helix</keyword>
<dbReference type="SMR" id="A2EJ73"/>
<keyword evidence="6 7" id="KW-0472">Membrane</keyword>
<keyword evidence="2 7" id="KW-0812">Transmembrane</keyword>
<gene>
    <name evidence="10" type="ORF">TVAG_223680</name>
</gene>
<dbReference type="FunFam" id="3.40.50.300:FF:000218">
    <property type="entry name" value="Multidrug ABC transporter ATP-binding protein"/>
    <property type="match status" value="1"/>
</dbReference>
<accession>A2EJ73</accession>
<evidence type="ECO:0000313" key="10">
    <source>
        <dbReference type="EMBL" id="EAY07305.1"/>
    </source>
</evidence>
<dbReference type="GO" id="GO:0140359">
    <property type="term" value="F:ABC-type transporter activity"/>
    <property type="evidence" value="ECO:0007669"/>
    <property type="project" value="InterPro"/>
</dbReference>
<dbReference type="PROSITE" id="PS50929">
    <property type="entry name" value="ABC_TM1F"/>
    <property type="match status" value="1"/>
</dbReference>
<dbReference type="InterPro" id="IPR003593">
    <property type="entry name" value="AAA+_ATPase"/>
</dbReference>
<comment type="subcellular location">
    <subcellularLocation>
        <location evidence="1">Membrane</location>
        <topology evidence="1">Multi-pass membrane protein</topology>
    </subcellularLocation>
</comment>
<dbReference type="Pfam" id="PF00664">
    <property type="entry name" value="ABC_membrane"/>
    <property type="match status" value="1"/>
</dbReference>
<dbReference type="InParanoid" id="A2EJ73"/>
<feature type="domain" description="ABC transmembrane type-1" evidence="9">
    <location>
        <begin position="1"/>
        <end position="267"/>
    </location>
</feature>
<dbReference type="CDD" id="cd18577">
    <property type="entry name" value="ABC_6TM_Pgp_ABCB1_D1_like"/>
    <property type="match status" value="1"/>
</dbReference>
<keyword evidence="3" id="KW-0547">Nucleotide-binding</keyword>
<evidence type="ECO:0000256" key="4">
    <source>
        <dbReference type="ARBA" id="ARBA00022840"/>
    </source>
</evidence>
<dbReference type="eggNOG" id="KOG0055">
    <property type="taxonomic scope" value="Eukaryota"/>
</dbReference>
<dbReference type="VEuPathDB" id="TrichDB:TVAG_223680"/>
<dbReference type="InterPro" id="IPR003439">
    <property type="entry name" value="ABC_transporter-like_ATP-bd"/>
</dbReference>
<dbReference type="Gene3D" id="3.40.50.300">
    <property type="entry name" value="P-loop containing nucleotide triphosphate hydrolases"/>
    <property type="match status" value="1"/>
</dbReference>
<dbReference type="SMART" id="SM00382">
    <property type="entry name" value="AAA"/>
    <property type="match status" value="1"/>
</dbReference>
<dbReference type="SUPFAM" id="SSF52540">
    <property type="entry name" value="P-loop containing nucleoside triphosphate hydrolases"/>
    <property type="match status" value="1"/>
</dbReference>
<feature type="transmembrane region" description="Helical" evidence="7">
    <location>
        <begin position="209"/>
        <end position="229"/>
    </location>
</feature>
<dbReference type="OMA" id="FMSFFTA"/>
<feature type="transmembrane region" description="Helical" evidence="7">
    <location>
        <begin position="121"/>
        <end position="139"/>
    </location>
</feature>
<keyword evidence="4" id="KW-0067">ATP-binding</keyword>
<dbReference type="PANTHER" id="PTHR43394">
    <property type="entry name" value="ATP-DEPENDENT PERMEASE MDL1, MITOCHONDRIAL"/>
    <property type="match status" value="1"/>
</dbReference>
<dbReference type="SUPFAM" id="SSF90123">
    <property type="entry name" value="ABC transporter transmembrane region"/>
    <property type="match status" value="1"/>
</dbReference>
<dbReference type="GO" id="GO:0016020">
    <property type="term" value="C:membrane"/>
    <property type="evidence" value="ECO:0000318"/>
    <property type="project" value="GO_Central"/>
</dbReference>
<evidence type="ECO:0000256" key="7">
    <source>
        <dbReference type="SAM" id="Phobius"/>
    </source>
</evidence>
<evidence type="ECO:0000313" key="11">
    <source>
        <dbReference type="Proteomes" id="UP000001542"/>
    </source>
</evidence>
<dbReference type="InterPro" id="IPR017871">
    <property type="entry name" value="ABC_transporter-like_CS"/>
</dbReference>
<dbReference type="GO" id="GO:0055085">
    <property type="term" value="P:transmembrane transport"/>
    <property type="evidence" value="ECO:0000318"/>
    <property type="project" value="GO_Central"/>
</dbReference>
<evidence type="ECO:0000256" key="6">
    <source>
        <dbReference type="ARBA" id="ARBA00023136"/>
    </source>
</evidence>
<evidence type="ECO:0000259" key="8">
    <source>
        <dbReference type="PROSITE" id="PS50893"/>
    </source>
</evidence>
<dbReference type="InterPro" id="IPR039421">
    <property type="entry name" value="Type_1_exporter"/>
</dbReference>
<dbReference type="STRING" id="5722.A2EJ73"/>
<dbReference type="PROSITE" id="PS50893">
    <property type="entry name" value="ABC_TRANSPORTER_2"/>
    <property type="match status" value="1"/>
</dbReference>
<dbReference type="FunFam" id="1.20.1560.10:FF:000178">
    <property type="entry name" value="ABC transporter family protein"/>
    <property type="match status" value="1"/>
</dbReference>
<evidence type="ECO:0000256" key="5">
    <source>
        <dbReference type="ARBA" id="ARBA00022989"/>
    </source>
</evidence>
<dbReference type="RefSeq" id="XP_001319528.1">
    <property type="nucleotide sequence ID" value="XM_001319493.1"/>
</dbReference>
<proteinExistence type="predicted"/>
<dbReference type="EMBL" id="DS113403">
    <property type="protein sequence ID" value="EAY07305.1"/>
    <property type="molecule type" value="Genomic_DNA"/>
</dbReference>
<dbReference type="VEuPathDB" id="TrichDB:TVAGG3_0199160"/>
<dbReference type="GO" id="GO:0016887">
    <property type="term" value="F:ATP hydrolysis activity"/>
    <property type="evidence" value="ECO:0007669"/>
    <property type="project" value="InterPro"/>
</dbReference>
<dbReference type="InterPro" id="IPR036640">
    <property type="entry name" value="ABC1_TM_sf"/>
</dbReference>
<dbReference type="GO" id="GO:0005524">
    <property type="term" value="F:ATP binding"/>
    <property type="evidence" value="ECO:0007669"/>
    <property type="project" value="UniProtKB-KW"/>
</dbReference>
<evidence type="ECO:0000256" key="2">
    <source>
        <dbReference type="ARBA" id="ARBA00022692"/>
    </source>
</evidence>
<feature type="domain" description="ABC transporter" evidence="8">
    <location>
        <begin position="301"/>
        <end position="534"/>
    </location>
</feature>
<dbReference type="InterPro" id="IPR027417">
    <property type="entry name" value="P-loop_NTPase"/>
</dbReference>
<dbReference type="OrthoDB" id="6500128at2759"/>
<dbReference type="AlphaFoldDB" id="A2EJ73"/>
<reference evidence="10" key="1">
    <citation type="submission" date="2006-10" db="EMBL/GenBank/DDBJ databases">
        <authorList>
            <person name="Amadeo P."/>
            <person name="Zhao Q."/>
            <person name="Wortman J."/>
            <person name="Fraser-Liggett C."/>
            <person name="Carlton J."/>
        </authorList>
    </citation>
    <scope>NUCLEOTIDE SEQUENCE</scope>
    <source>
        <strain evidence="10">G3</strain>
    </source>
</reference>
<dbReference type="Proteomes" id="UP000001542">
    <property type="component" value="Unassembled WGS sequence"/>
</dbReference>
<dbReference type="InterPro" id="IPR011527">
    <property type="entry name" value="ABC1_TM_dom"/>
</dbReference>
<name>A2EJ73_TRIV3</name>
<keyword evidence="11" id="KW-1185">Reference proteome</keyword>
<dbReference type="Pfam" id="PF00005">
    <property type="entry name" value="ABC_tran"/>
    <property type="match status" value="1"/>
</dbReference>
<sequence length="534" mass="59554">MGDLANVMTSSKDFDSEVSKICIKLIIYCVAYSIVMEIKDILGGSSGPWFQTDIRKNIYKKLMNLDISFFDANQTGTLLNNITSDVAVLNEVYIAKFLQVFNNIIQALCGLILSFVYSWRVSLIACAAIALSIVIYYIGEYFVGRLWHAFNQSVSNASTKAEQVIMAIKTVKSFDNEMKEADKFEESVNQINKVYNRTSIIIGCKDGSITAISLFMIIGIIYYTTWMIAKKPEWGIKNGDLMILVPSLIFSTIGVTQALQMIDDFNKANVSGERVLDILETPIITDRRVGDDFKSDIKGKIEFKNVVFKYPMTEHYTINDLSFTINPRETVALVGESGCGKSTTLQLLQRFYDIESGQILIDDIDVSKISPYNLLKYISIVPQSPVLFSMSIKDNIRYAKMDSTDSEIANAAKVGNAHDFIMRLPENYKTEVDITSLSGGQKQRICISRAILMNSLILLLDEATAALDTESERLVQESLEKVRQGKTAIVVAHRLATVINADRILVFKEGKVIESGTHSELVAKGGYYAAPNIV</sequence>
<evidence type="ECO:0000256" key="1">
    <source>
        <dbReference type="ARBA" id="ARBA00004141"/>
    </source>
</evidence>
<reference evidence="10" key="2">
    <citation type="journal article" date="2007" name="Science">
        <title>Draft genome sequence of the sexually transmitted pathogen Trichomonas vaginalis.</title>
        <authorList>
            <person name="Carlton J.M."/>
            <person name="Hirt R.P."/>
            <person name="Silva J.C."/>
            <person name="Delcher A.L."/>
            <person name="Schatz M."/>
            <person name="Zhao Q."/>
            <person name="Wortman J.R."/>
            <person name="Bidwell S.L."/>
            <person name="Alsmark U.C.M."/>
            <person name="Besteiro S."/>
            <person name="Sicheritz-Ponten T."/>
            <person name="Noel C.J."/>
            <person name="Dacks J.B."/>
            <person name="Foster P.G."/>
            <person name="Simillion C."/>
            <person name="Van de Peer Y."/>
            <person name="Miranda-Saavedra D."/>
            <person name="Barton G.J."/>
            <person name="Westrop G.D."/>
            <person name="Mueller S."/>
            <person name="Dessi D."/>
            <person name="Fiori P.L."/>
            <person name="Ren Q."/>
            <person name="Paulsen I."/>
            <person name="Zhang H."/>
            <person name="Bastida-Corcuera F.D."/>
            <person name="Simoes-Barbosa A."/>
            <person name="Brown M.T."/>
            <person name="Hayes R.D."/>
            <person name="Mukherjee M."/>
            <person name="Okumura C.Y."/>
            <person name="Schneider R."/>
            <person name="Smith A.J."/>
            <person name="Vanacova S."/>
            <person name="Villalvazo M."/>
            <person name="Haas B.J."/>
            <person name="Pertea M."/>
            <person name="Feldblyum T.V."/>
            <person name="Utterback T.R."/>
            <person name="Shu C.L."/>
            <person name="Osoegawa K."/>
            <person name="de Jong P.J."/>
            <person name="Hrdy I."/>
            <person name="Horvathova L."/>
            <person name="Zubacova Z."/>
            <person name="Dolezal P."/>
            <person name="Malik S.B."/>
            <person name="Logsdon J.M. Jr."/>
            <person name="Henze K."/>
            <person name="Gupta A."/>
            <person name="Wang C.C."/>
            <person name="Dunne R.L."/>
            <person name="Upcroft J.A."/>
            <person name="Upcroft P."/>
            <person name="White O."/>
            <person name="Salzberg S.L."/>
            <person name="Tang P."/>
            <person name="Chiu C.-H."/>
            <person name="Lee Y.-S."/>
            <person name="Embley T.M."/>
            <person name="Coombs G.H."/>
            <person name="Mottram J.C."/>
            <person name="Tachezy J."/>
            <person name="Fraser-Liggett C.M."/>
            <person name="Johnson P.J."/>
        </authorList>
    </citation>
    <scope>NUCLEOTIDE SEQUENCE [LARGE SCALE GENOMIC DNA]</scope>
    <source>
        <strain evidence="10">G3</strain>
    </source>
</reference>
<dbReference type="PANTHER" id="PTHR43394:SF1">
    <property type="entry name" value="ATP-BINDING CASSETTE SUB-FAMILY B MEMBER 10, MITOCHONDRIAL"/>
    <property type="match status" value="1"/>
</dbReference>
<organism evidence="10 11">
    <name type="scientific">Trichomonas vaginalis (strain ATCC PRA-98 / G3)</name>
    <dbReference type="NCBI Taxonomy" id="412133"/>
    <lineage>
        <taxon>Eukaryota</taxon>
        <taxon>Metamonada</taxon>
        <taxon>Parabasalia</taxon>
        <taxon>Trichomonadida</taxon>
        <taxon>Trichomonadidae</taxon>
        <taxon>Trichomonas</taxon>
    </lineage>
</organism>